<evidence type="ECO:0000313" key="3">
    <source>
        <dbReference type="Proteomes" id="UP001145021"/>
    </source>
</evidence>
<evidence type="ECO:0000256" key="1">
    <source>
        <dbReference type="SAM" id="MobiDB-lite"/>
    </source>
</evidence>
<organism evidence="2 3">
    <name type="scientific">Coemansia asiatica</name>
    <dbReference type="NCBI Taxonomy" id="1052880"/>
    <lineage>
        <taxon>Eukaryota</taxon>
        <taxon>Fungi</taxon>
        <taxon>Fungi incertae sedis</taxon>
        <taxon>Zoopagomycota</taxon>
        <taxon>Kickxellomycotina</taxon>
        <taxon>Kickxellomycetes</taxon>
        <taxon>Kickxellales</taxon>
        <taxon>Kickxellaceae</taxon>
        <taxon>Coemansia</taxon>
    </lineage>
</organism>
<keyword evidence="3" id="KW-1185">Reference proteome</keyword>
<reference evidence="2" key="1">
    <citation type="submission" date="2022-07" db="EMBL/GenBank/DDBJ databases">
        <title>Phylogenomic reconstructions and comparative analyses of Kickxellomycotina fungi.</title>
        <authorList>
            <person name="Reynolds N.K."/>
            <person name="Stajich J.E."/>
            <person name="Barry K."/>
            <person name="Grigoriev I.V."/>
            <person name="Crous P."/>
            <person name="Smith M.E."/>
        </authorList>
    </citation>
    <scope>NUCLEOTIDE SEQUENCE</scope>
    <source>
        <strain evidence="2">NBRC 105413</strain>
    </source>
</reference>
<gene>
    <name evidence="2" type="ORF">LPJ64_005351</name>
</gene>
<comment type="caution">
    <text evidence="2">The sequence shown here is derived from an EMBL/GenBank/DDBJ whole genome shotgun (WGS) entry which is preliminary data.</text>
</comment>
<feature type="region of interest" description="Disordered" evidence="1">
    <location>
        <begin position="165"/>
        <end position="185"/>
    </location>
</feature>
<evidence type="ECO:0000313" key="2">
    <source>
        <dbReference type="EMBL" id="KAJ1642828.1"/>
    </source>
</evidence>
<dbReference type="Proteomes" id="UP001145021">
    <property type="component" value="Unassembled WGS sequence"/>
</dbReference>
<protein>
    <submittedName>
        <fullName evidence="2">Uncharacterized protein</fullName>
    </submittedName>
</protein>
<dbReference type="AlphaFoldDB" id="A0A9W7XGM1"/>
<sequence length="185" mass="19801">MSSRVPTAFRPLETTSSFAAVEAPVPRRTATTLPASYDSDSSYDSYAQERLQLLSRLEQRWYPVRASSCSPRSSDCVAPVPRRSYAPSFSSSRPSSSSSSGAALEPLVAEDAACMELRGILCLDKHPHATSRASSASSSFCGSQPGDHNLNGLQQLEEIVIYANSPPARSNNPMPMDSGFGSSAY</sequence>
<accession>A0A9W7XGM1</accession>
<name>A0A9W7XGM1_9FUNG</name>
<dbReference type="EMBL" id="JANBOH010000332">
    <property type="protein sequence ID" value="KAJ1642828.1"/>
    <property type="molecule type" value="Genomic_DNA"/>
</dbReference>
<proteinExistence type="predicted"/>